<dbReference type="InterPro" id="IPR029068">
    <property type="entry name" value="Glyas_Bleomycin-R_OHBP_Dase"/>
</dbReference>
<evidence type="ECO:0000313" key="2">
    <source>
        <dbReference type="EMBL" id="MDO6121969.1"/>
    </source>
</evidence>
<dbReference type="SUPFAM" id="SSF54593">
    <property type="entry name" value="Glyoxalase/Bleomycin resistance protein/Dihydroxybiphenyl dioxygenase"/>
    <property type="match status" value="1"/>
</dbReference>
<dbReference type="Gene3D" id="3.30.720.100">
    <property type="match status" value="1"/>
</dbReference>
<sequence length="131" mass="14780">MVSSITPFLMFEGRAEEAMTFYTGLFPDSRIEDIQRYGPGEAGKEGSVFRARFNLGRQAVICIDSPAAHGFTFTPSFSFFVECESETRLRELHAALGTDGADLMPVDNYGFSRLFTWVQDRFGISWQLNLE</sequence>
<evidence type="ECO:0000313" key="3">
    <source>
        <dbReference type="Proteomes" id="UP001177080"/>
    </source>
</evidence>
<proteinExistence type="predicted"/>
<protein>
    <submittedName>
        <fullName evidence="2">VOC family protein</fullName>
    </submittedName>
</protein>
<organism evidence="2 3">
    <name type="scientific">Shinella curvata</name>
    <dbReference type="NCBI Taxonomy" id="1817964"/>
    <lineage>
        <taxon>Bacteria</taxon>
        <taxon>Pseudomonadati</taxon>
        <taxon>Pseudomonadota</taxon>
        <taxon>Alphaproteobacteria</taxon>
        <taxon>Hyphomicrobiales</taxon>
        <taxon>Rhizobiaceae</taxon>
        <taxon>Shinella</taxon>
    </lineage>
</organism>
<dbReference type="InterPro" id="IPR009725">
    <property type="entry name" value="3_dmu_93_MTrfase"/>
</dbReference>
<dbReference type="PANTHER" id="PTHR33990:SF4">
    <property type="entry name" value="PHNB-LIKE DOMAIN-CONTAINING PROTEIN"/>
    <property type="match status" value="1"/>
</dbReference>
<dbReference type="InterPro" id="IPR028973">
    <property type="entry name" value="PhnB-like"/>
</dbReference>
<dbReference type="RefSeq" id="WP_244762495.1">
    <property type="nucleotide sequence ID" value="NZ_JALJCJ010000005.1"/>
</dbReference>
<name>A0ABT8XF14_9HYPH</name>
<dbReference type="Gene3D" id="3.30.720.110">
    <property type="match status" value="1"/>
</dbReference>
<evidence type="ECO:0000259" key="1">
    <source>
        <dbReference type="Pfam" id="PF06983"/>
    </source>
</evidence>
<feature type="domain" description="PhnB-like" evidence="1">
    <location>
        <begin position="4"/>
        <end position="128"/>
    </location>
</feature>
<dbReference type="PANTHER" id="PTHR33990">
    <property type="entry name" value="PROTEIN YJDN-RELATED"/>
    <property type="match status" value="1"/>
</dbReference>
<comment type="caution">
    <text evidence="2">The sequence shown here is derived from an EMBL/GenBank/DDBJ whole genome shotgun (WGS) entry which is preliminary data.</text>
</comment>
<accession>A0ABT8XF14</accession>
<dbReference type="Pfam" id="PF06983">
    <property type="entry name" value="3-dmu-9_3-mt"/>
    <property type="match status" value="1"/>
</dbReference>
<dbReference type="PIRSF" id="PIRSF021700">
    <property type="entry name" value="3_dmu_93_MTrfase"/>
    <property type="match status" value="1"/>
</dbReference>
<dbReference type="Proteomes" id="UP001177080">
    <property type="component" value="Unassembled WGS sequence"/>
</dbReference>
<gene>
    <name evidence="2" type="ORF">GB928_012320</name>
</gene>
<keyword evidence="3" id="KW-1185">Reference proteome</keyword>
<dbReference type="EMBL" id="WHSC02000005">
    <property type="protein sequence ID" value="MDO6121969.1"/>
    <property type="molecule type" value="Genomic_DNA"/>
</dbReference>
<dbReference type="CDD" id="cd06588">
    <property type="entry name" value="PhnB_like"/>
    <property type="match status" value="1"/>
</dbReference>
<reference evidence="2" key="1">
    <citation type="submission" date="2022-04" db="EMBL/GenBank/DDBJ databases">
        <title>Shinella lacus sp. nov., a novel member of the genus Shinella from water.</title>
        <authorList>
            <person name="Deng Y."/>
        </authorList>
    </citation>
    <scope>NUCLEOTIDE SEQUENCE</scope>
    <source>
        <strain evidence="2">JCM 31239</strain>
    </source>
</reference>